<organism evidence="1 2">
    <name type="scientific">Penicillium chrysogenum</name>
    <name type="common">Penicillium notatum</name>
    <dbReference type="NCBI Taxonomy" id="5076"/>
    <lineage>
        <taxon>Eukaryota</taxon>
        <taxon>Fungi</taxon>
        <taxon>Dikarya</taxon>
        <taxon>Ascomycota</taxon>
        <taxon>Pezizomycotina</taxon>
        <taxon>Eurotiomycetes</taxon>
        <taxon>Eurotiomycetidae</taxon>
        <taxon>Eurotiales</taxon>
        <taxon>Aspergillaceae</taxon>
        <taxon>Penicillium</taxon>
        <taxon>Penicillium chrysogenum species complex</taxon>
    </lineage>
</organism>
<sequence length="226" mass="25515">MQLPMLAVVAEVAVETEIVVEETEVAKAVTTPVTTAPNPPKTLMLLIALQRRRRKVSGSNLLTTKTFMTTLARCAIAPPRRTIAICVLSTDSDRILQRDALILARHPHLYRNHPVISGLIQKQFRELRDRKDKATWSSPRQARWIGPMTGCLTLIDYPDLAYVYKDYSGKRVVTLGHREIIVYTALPNSKTHSFITTGYYSPGGHRKLFSIQKPKPLNVYTLIPLR</sequence>
<dbReference type="EMBL" id="JAPVEB010000007">
    <property type="protein sequence ID" value="KAJ5260702.1"/>
    <property type="molecule type" value="Genomic_DNA"/>
</dbReference>
<evidence type="ECO:0000313" key="1">
    <source>
        <dbReference type="EMBL" id="KAJ5260702.1"/>
    </source>
</evidence>
<protein>
    <submittedName>
        <fullName evidence="1">Uncharacterized protein</fullName>
    </submittedName>
</protein>
<evidence type="ECO:0000313" key="2">
    <source>
        <dbReference type="Proteomes" id="UP001220256"/>
    </source>
</evidence>
<gene>
    <name evidence="1" type="ORF">N7505_009052</name>
</gene>
<comment type="caution">
    <text evidence="1">The sequence shown here is derived from an EMBL/GenBank/DDBJ whole genome shotgun (WGS) entry which is preliminary data.</text>
</comment>
<accession>A0ABQ8WAG3</accession>
<proteinExistence type="predicted"/>
<reference evidence="1 2" key="1">
    <citation type="journal article" date="2023" name="IMA Fungus">
        <title>Comparative genomic study of the Penicillium genus elucidates a diverse pangenome and 15 lateral gene transfer events.</title>
        <authorList>
            <person name="Petersen C."/>
            <person name="Sorensen T."/>
            <person name="Nielsen M.R."/>
            <person name="Sondergaard T.E."/>
            <person name="Sorensen J.L."/>
            <person name="Fitzpatrick D.A."/>
            <person name="Frisvad J.C."/>
            <person name="Nielsen K.L."/>
        </authorList>
    </citation>
    <scope>NUCLEOTIDE SEQUENCE [LARGE SCALE GENOMIC DNA]</scope>
    <source>
        <strain evidence="1 2">IBT 3361</strain>
    </source>
</reference>
<keyword evidence="2" id="KW-1185">Reference proteome</keyword>
<name>A0ABQ8WAG3_PENCH</name>
<dbReference type="Proteomes" id="UP001220256">
    <property type="component" value="Unassembled WGS sequence"/>
</dbReference>